<evidence type="ECO:0000256" key="1">
    <source>
        <dbReference type="SAM" id="MobiDB-lite"/>
    </source>
</evidence>
<keyword evidence="3" id="KW-1185">Reference proteome</keyword>
<reference evidence="2" key="1">
    <citation type="journal article" date="2020" name="Nat. Commun.">
        <title>Large-scale genome sequencing of mycorrhizal fungi provides insights into the early evolution of symbiotic traits.</title>
        <authorList>
            <person name="Miyauchi S."/>
            <person name="Kiss E."/>
            <person name="Kuo A."/>
            <person name="Drula E."/>
            <person name="Kohler A."/>
            <person name="Sanchez-Garcia M."/>
            <person name="Morin E."/>
            <person name="Andreopoulos B."/>
            <person name="Barry K.W."/>
            <person name="Bonito G."/>
            <person name="Buee M."/>
            <person name="Carver A."/>
            <person name="Chen C."/>
            <person name="Cichocki N."/>
            <person name="Clum A."/>
            <person name="Culley D."/>
            <person name="Crous P.W."/>
            <person name="Fauchery L."/>
            <person name="Girlanda M."/>
            <person name="Hayes R.D."/>
            <person name="Keri Z."/>
            <person name="LaButti K."/>
            <person name="Lipzen A."/>
            <person name="Lombard V."/>
            <person name="Magnuson J."/>
            <person name="Maillard F."/>
            <person name="Murat C."/>
            <person name="Nolan M."/>
            <person name="Ohm R.A."/>
            <person name="Pangilinan J."/>
            <person name="Pereira M.F."/>
            <person name="Perotto S."/>
            <person name="Peter M."/>
            <person name="Pfister S."/>
            <person name="Riley R."/>
            <person name="Sitrit Y."/>
            <person name="Stielow J.B."/>
            <person name="Szollosi G."/>
            <person name="Zifcakova L."/>
            <person name="Stursova M."/>
            <person name="Spatafora J.W."/>
            <person name="Tedersoo L."/>
            <person name="Vaario L.M."/>
            <person name="Yamada A."/>
            <person name="Yan M."/>
            <person name="Wang P."/>
            <person name="Xu J."/>
            <person name="Bruns T."/>
            <person name="Baldrian P."/>
            <person name="Vilgalys R."/>
            <person name="Dunand C."/>
            <person name="Henrissat B."/>
            <person name="Grigoriev I.V."/>
            <person name="Hibbett D."/>
            <person name="Nagy L.G."/>
            <person name="Martin F.M."/>
        </authorList>
    </citation>
    <scope>NUCLEOTIDE SEQUENCE</scope>
    <source>
        <strain evidence="2">UP504</strain>
    </source>
</reference>
<feature type="region of interest" description="Disordered" evidence="1">
    <location>
        <begin position="1"/>
        <end position="78"/>
    </location>
</feature>
<dbReference type="EMBL" id="MU129062">
    <property type="protein sequence ID" value="KAF9508238.1"/>
    <property type="molecule type" value="Genomic_DNA"/>
</dbReference>
<accession>A0A9P6DRA8</accession>
<comment type="caution">
    <text evidence="2">The sequence shown here is derived from an EMBL/GenBank/DDBJ whole genome shotgun (WGS) entry which is preliminary data.</text>
</comment>
<dbReference type="AlphaFoldDB" id="A0A9P6DRA8"/>
<organism evidence="2 3">
    <name type="scientific">Hydnum rufescens UP504</name>
    <dbReference type="NCBI Taxonomy" id="1448309"/>
    <lineage>
        <taxon>Eukaryota</taxon>
        <taxon>Fungi</taxon>
        <taxon>Dikarya</taxon>
        <taxon>Basidiomycota</taxon>
        <taxon>Agaricomycotina</taxon>
        <taxon>Agaricomycetes</taxon>
        <taxon>Cantharellales</taxon>
        <taxon>Hydnaceae</taxon>
        <taxon>Hydnum</taxon>
    </lineage>
</organism>
<evidence type="ECO:0000313" key="2">
    <source>
        <dbReference type="EMBL" id="KAF9508238.1"/>
    </source>
</evidence>
<protein>
    <submittedName>
        <fullName evidence="2">Uncharacterized protein</fullName>
    </submittedName>
</protein>
<gene>
    <name evidence="2" type="ORF">BS47DRAFT_1366047</name>
</gene>
<dbReference type="Proteomes" id="UP000886523">
    <property type="component" value="Unassembled WGS sequence"/>
</dbReference>
<feature type="compositionally biased region" description="Polar residues" evidence="1">
    <location>
        <begin position="1"/>
        <end position="17"/>
    </location>
</feature>
<sequence length="119" mass="13174">MTTRQTNPTNSNESKPNASPRRTPHLLRRVCGNLSNKSKPRCKPQTNPTPTLAGILLNPHPPTEATTLPSENMRPWVRGNPTVKHEIMSPVPHTRPSGTTHLLEWSTTHQSGIKHGTPE</sequence>
<proteinExistence type="predicted"/>
<evidence type="ECO:0000313" key="3">
    <source>
        <dbReference type="Proteomes" id="UP000886523"/>
    </source>
</evidence>
<name>A0A9P6DRA8_9AGAM</name>